<dbReference type="Proteomes" id="UP000559068">
    <property type="component" value="Unassembled WGS sequence"/>
</dbReference>
<dbReference type="EMBL" id="VZRW01008366">
    <property type="protein sequence ID" value="NWX19184.1"/>
    <property type="molecule type" value="Genomic_DNA"/>
</dbReference>
<dbReference type="PROSITE" id="PS50824">
    <property type="entry name" value="DAPIN"/>
    <property type="match status" value="1"/>
</dbReference>
<dbReference type="PROSITE" id="PS50837">
    <property type="entry name" value="NACHT"/>
    <property type="match status" value="1"/>
</dbReference>
<keyword evidence="18" id="KW-1271">Inflammasome</keyword>
<evidence type="ECO:0000256" key="8">
    <source>
        <dbReference type="ARBA" id="ARBA00022737"/>
    </source>
</evidence>
<sequence length="750" mass="85416">MAGEERPISVLLQALQSLRLKEFQEFKKRLSKVRLQGRWSIPKDLLEEATYPSMLLSYVGRNCSEETAVDIAIGVFQEMNQKELAERLLDENIKEYKRNYRDYVARNFLLYKEVNACLGDSLTVSSRYTDLTIAWKPPSKGGGEHEAVGTSHGCGGTRNGAATTTITAQMLFKPDEDGQTPQVVVLVGAPGMGKTMTVRKVMVEWREGSNYTQFDYIFCINCKDKAFTKEVSVADLISQCCPYTQTPAGRILDNPEKILLIFDGFEALGFSLLLPEDELISDPMEVKPLETIVMSLLKKTVLPECSLLITTRSTALQSLGRCLEGECYAEILGFSAAKREEYFHRFFKDDYKADVIFRFTKDNEILHSFCIIPMVCWLICTILDQEFRRKKNLLKCSKVTAWMGVYYLSRLMRCRGEDKPPDFQQFLHKLCSLAADGIWKHKVLFEEKEIKDYGLDQPDFLPLFLNEKISKKSVDHGNVYSFTHLHIQELLAALFYVLEDDEEAAGDSGALKKDVNMLLESYSESRKDLSLTVRYLFGLVNQKTMEYVDKTVGFRISPRAREDMLRWLQGRHRGTSKPSQELKISELDIFHFLFEMNEPSFAQSALGCFTDIDLQDIKLTLYDQMALSFCIQHWPRLGCVSLRGCSFEQQDLGEEMALATTLERSRRREEPRSPIHLLCQALRHAGSFPPKAALWWCGLSESCCMDLAVLLAEHPGLAQLELGDGVLGDSGVRLLCRGLRHPHCHLRVLR</sequence>
<dbReference type="InterPro" id="IPR041267">
    <property type="entry name" value="NLRP_HD2"/>
</dbReference>
<dbReference type="Gene3D" id="3.40.50.300">
    <property type="entry name" value="P-loop containing nucleotide triphosphate hydrolases"/>
    <property type="match status" value="1"/>
</dbReference>
<dbReference type="SUPFAM" id="SSF47986">
    <property type="entry name" value="DEATH domain"/>
    <property type="match status" value="1"/>
</dbReference>
<dbReference type="OrthoDB" id="120976at2759"/>
<dbReference type="Pfam" id="PF17776">
    <property type="entry name" value="NLRC4_HD2"/>
    <property type="match status" value="1"/>
</dbReference>
<keyword evidence="16" id="KW-0804">Transcription</keyword>
<keyword evidence="17" id="KW-0395">Inflammatory response</keyword>
<dbReference type="Pfam" id="PF05729">
    <property type="entry name" value="NACHT"/>
    <property type="match status" value="1"/>
</dbReference>
<keyword evidence="8" id="KW-0677">Repeat</keyword>
<feature type="domain" description="Pyrin" evidence="19">
    <location>
        <begin position="1"/>
        <end position="94"/>
    </location>
</feature>
<dbReference type="Pfam" id="PF17779">
    <property type="entry name" value="WHD_NOD2"/>
    <property type="match status" value="1"/>
</dbReference>
<dbReference type="InterPro" id="IPR041075">
    <property type="entry name" value="NOD1/2_WH"/>
</dbReference>
<protein>
    <submittedName>
        <fullName evidence="21">NLRP3 protein</fullName>
    </submittedName>
</protein>
<comment type="caution">
    <text evidence="21">The sequence shown here is derived from an EMBL/GenBank/DDBJ whole genome shotgun (WGS) entry which is preliminary data.</text>
</comment>
<evidence type="ECO:0000259" key="19">
    <source>
        <dbReference type="PROSITE" id="PS50824"/>
    </source>
</evidence>
<evidence type="ECO:0000256" key="16">
    <source>
        <dbReference type="ARBA" id="ARBA00023163"/>
    </source>
</evidence>
<evidence type="ECO:0000256" key="11">
    <source>
        <dbReference type="ARBA" id="ARBA00022824"/>
    </source>
</evidence>
<evidence type="ECO:0000313" key="22">
    <source>
        <dbReference type="Proteomes" id="UP000559068"/>
    </source>
</evidence>
<evidence type="ECO:0000256" key="14">
    <source>
        <dbReference type="ARBA" id="ARBA00023015"/>
    </source>
</evidence>
<gene>
    <name evidence="21" type="primary">Nlrp3</name>
    <name evidence="21" type="ORF">AEGBEN_R12004</name>
</gene>
<comment type="subcellular location">
    <subcellularLocation>
        <location evidence="2">Endoplasmic reticulum</location>
    </subcellularLocation>
    <subcellularLocation>
        <location evidence="3">Golgi apparatus</location>
    </subcellularLocation>
    <subcellularLocation>
        <location evidence="1">Inflammasome</location>
    </subcellularLocation>
    <subcellularLocation>
        <location evidence="4">Secreted</location>
    </subcellularLocation>
</comment>
<organism evidence="21 22">
    <name type="scientific">Aegotheles bennettii</name>
    <dbReference type="NCBI Taxonomy" id="48278"/>
    <lineage>
        <taxon>Eukaryota</taxon>
        <taxon>Metazoa</taxon>
        <taxon>Chordata</taxon>
        <taxon>Craniata</taxon>
        <taxon>Vertebrata</taxon>
        <taxon>Euteleostomi</taxon>
        <taxon>Archelosauria</taxon>
        <taxon>Archosauria</taxon>
        <taxon>Dinosauria</taxon>
        <taxon>Saurischia</taxon>
        <taxon>Theropoda</taxon>
        <taxon>Coelurosauria</taxon>
        <taxon>Aves</taxon>
        <taxon>Neognathae</taxon>
        <taxon>Neoaves</taxon>
        <taxon>Strisores</taxon>
        <taxon>Caprimulgiformes</taxon>
        <taxon>Aegothelidae</taxon>
        <taxon>Aegotheles</taxon>
    </lineage>
</organism>
<dbReference type="SUPFAM" id="SSF52047">
    <property type="entry name" value="RNI-like"/>
    <property type="match status" value="1"/>
</dbReference>
<evidence type="ECO:0000256" key="9">
    <source>
        <dbReference type="ARBA" id="ARBA00022741"/>
    </source>
</evidence>
<dbReference type="GO" id="GO:0045087">
    <property type="term" value="P:innate immune response"/>
    <property type="evidence" value="ECO:0007669"/>
    <property type="project" value="UniProtKB-KW"/>
</dbReference>
<evidence type="ECO:0000256" key="4">
    <source>
        <dbReference type="ARBA" id="ARBA00004613"/>
    </source>
</evidence>
<evidence type="ECO:0000313" key="21">
    <source>
        <dbReference type="EMBL" id="NWX19184.1"/>
    </source>
</evidence>
<dbReference type="Gene3D" id="3.80.10.10">
    <property type="entry name" value="Ribonuclease Inhibitor"/>
    <property type="match status" value="1"/>
</dbReference>
<dbReference type="GO" id="GO:0061702">
    <property type="term" value="C:canonical inflammasome complex"/>
    <property type="evidence" value="ECO:0007669"/>
    <property type="project" value="UniProtKB-SubCell"/>
</dbReference>
<evidence type="ECO:0000256" key="18">
    <source>
        <dbReference type="ARBA" id="ARBA00023233"/>
    </source>
</evidence>
<name>A0A7K6U8Q9_9AVES</name>
<dbReference type="Gene3D" id="1.10.533.10">
    <property type="entry name" value="Death Domain, Fas"/>
    <property type="match status" value="1"/>
</dbReference>
<dbReference type="Pfam" id="PF02758">
    <property type="entry name" value="PYRIN"/>
    <property type="match status" value="1"/>
</dbReference>
<feature type="domain" description="NACHT" evidence="20">
    <location>
        <begin position="182"/>
        <end position="380"/>
    </location>
</feature>
<dbReference type="InterPro" id="IPR050637">
    <property type="entry name" value="NLRP_innate_immun_reg"/>
</dbReference>
<evidence type="ECO:0000256" key="13">
    <source>
        <dbReference type="ARBA" id="ARBA00022843"/>
    </source>
</evidence>
<keyword evidence="14" id="KW-0805">Transcription regulation</keyword>
<keyword evidence="7" id="KW-0597">Phosphoprotein</keyword>
<keyword evidence="13" id="KW-0832">Ubl conjugation</keyword>
<dbReference type="PANTHER" id="PTHR45690:SF19">
    <property type="entry name" value="NACHT, LRR AND PYD DOMAINS-CONTAINING PROTEIN 3"/>
    <property type="match status" value="1"/>
</dbReference>
<evidence type="ECO:0000256" key="6">
    <source>
        <dbReference type="ARBA" id="ARBA00022525"/>
    </source>
</evidence>
<feature type="non-terminal residue" evidence="21">
    <location>
        <position position="1"/>
    </location>
</feature>
<evidence type="ECO:0000256" key="2">
    <source>
        <dbReference type="ARBA" id="ARBA00004240"/>
    </source>
</evidence>
<evidence type="ECO:0000256" key="10">
    <source>
        <dbReference type="ARBA" id="ARBA00022801"/>
    </source>
</evidence>
<proteinExistence type="predicted"/>
<dbReference type="InterPro" id="IPR011029">
    <property type="entry name" value="DEATH-like_dom_sf"/>
</dbReference>
<evidence type="ECO:0000256" key="5">
    <source>
        <dbReference type="ARBA" id="ARBA00022490"/>
    </source>
</evidence>
<dbReference type="InterPro" id="IPR007111">
    <property type="entry name" value="NACHT_NTPase"/>
</dbReference>
<keyword evidence="5" id="KW-0963">Cytoplasm</keyword>
<evidence type="ECO:0000256" key="17">
    <source>
        <dbReference type="ARBA" id="ARBA00023198"/>
    </source>
</evidence>
<dbReference type="GO" id="GO:0005524">
    <property type="term" value="F:ATP binding"/>
    <property type="evidence" value="ECO:0007669"/>
    <property type="project" value="UniProtKB-KW"/>
</dbReference>
<evidence type="ECO:0000256" key="7">
    <source>
        <dbReference type="ARBA" id="ARBA00022553"/>
    </source>
</evidence>
<keyword evidence="22" id="KW-1185">Reference proteome</keyword>
<accession>A0A7K6U8Q9</accession>
<evidence type="ECO:0000256" key="15">
    <source>
        <dbReference type="ARBA" id="ARBA00023034"/>
    </source>
</evidence>
<keyword evidence="10" id="KW-0378">Hydrolase</keyword>
<dbReference type="PANTHER" id="PTHR45690">
    <property type="entry name" value="NACHT, LRR AND PYD DOMAINS-CONTAINING PROTEIN 12"/>
    <property type="match status" value="1"/>
</dbReference>
<reference evidence="21 22" key="1">
    <citation type="submission" date="2019-09" db="EMBL/GenBank/DDBJ databases">
        <title>Bird 10,000 Genomes (B10K) Project - Family phase.</title>
        <authorList>
            <person name="Zhang G."/>
        </authorList>
    </citation>
    <scope>NUCLEOTIDE SEQUENCE [LARGE SCALE GENOMIC DNA]</scope>
    <source>
        <strain evidence="21">B10K-DU-029-76</strain>
        <tissue evidence="21">Heart</tissue>
    </source>
</reference>
<feature type="non-terminal residue" evidence="21">
    <location>
        <position position="750"/>
    </location>
</feature>
<dbReference type="GO" id="GO:0012505">
    <property type="term" value="C:endomembrane system"/>
    <property type="evidence" value="ECO:0007669"/>
    <property type="project" value="UniProtKB-SubCell"/>
</dbReference>
<evidence type="ECO:0000259" key="20">
    <source>
        <dbReference type="PROSITE" id="PS50837"/>
    </source>
</evidence>
<keyword evidence="6" id="KW-0964">Secreted</keyword>
<dbReference type="InterPro" id="IPR027417">
    <property type="entry name" value="P-loop_NTPase"/>
</dbReference>
<evidence type="ECO:0000256" key="3">
    <source>
        <dbReference type="ARBA" id="ARBA00004555"/>
    </source>
</evidence>
<dbReference type="InterPro" id="IPR032675">
    <property type="entry name" value="LRR_dom_sf"/>
</dbReference>
<dbReference type="SUPFAM" id="SSF52540">
    <property type="entry name" value="P-loop containing nucleoside triphosphate hydrolases"/>
    <property type="match status" value="1"/>
</dbReference>
<keyword evidence="15" id="KW-0333">Golgi apparatus</keyword>
<keyword evidence="9" id="KW-0547">Nucleotide-binding</keyword>
<keyword evidence="12" id="KW-0067">ATP-binding</keyword>
<keyword evidence="11" id="KW-0256">Endoplasmic reticulum</keyword>
<dbReference type="AlphaFoldDB" id="A0A7K6U8Q9"/>
<evidence type="ECO:0000256" key="12">
    <source>
        <dbReference type="ARBA" id="ARBA00022840"/>
    </source>
</evidence>
<dbReference type="SMART" id="SM01289">
    <property type="entry name" value="PYRIN"/>
    <property type="match status" value="1"/>
</dbReference>
<dbReference type="GO" id="GO:0005634">
    <property type="term" value="C:nucleus"/>
    <property type="evidence" value="ECO:0007669"/>
    <property type="project" value="UniProtKB-SubCell"/>
</dbReference>
<dbReference type="GO" id="GO:0006954">
    <property type="term" value="P:inflammatory response"/>
    <property type="evidence" value="ECO:0007669"/>
    <property type="project" value="UniProtKB-KW"/>
</dbReference>
<evidence type="ECO:0000256" key="1">
    <source>
        <dbReference type="ARBA" id="ARBA00004110"/>
    </source>
</evidence>
<dbReference type="InterPro" id="IPR004020">
    <property type="entry name" value="DAPIN"/>
</dbReference>